<dbReference type="GO" id="GO:0007165">
    <property type="term" value="P:signal transduction"/>
    <property type="evidence" value="ECO:0007669"/>
    <property type="project" value="TreeGrafter"/>
</dbReference>
<dbReference type="InterPro" id="IPR008862">
    <property type="entry name" value="Tcp11"/>
</dbReference>
<dbReference type="PANTHER" id="PTHR12832:SF11">
    <property type="entry name" value="LD23868P"/>
    <property type="match status" value="1"/>
</dbReference>
<gene>
    <name evidence="3" type="primary">TCP11L1</name>
    <name evidence="5 6 7" type="synonym">LOC112691916</name>
    <name evidence="3" type="ORF">g.44266</name>
</gene>
<evidence type="ECO:0000313" key="5">
    <source>
        <dbReference type="RefSeq" id="XP_025422146.1"/>
    </source>
</evidence>
<dbReference type="Pfam" id="PF05794">
    <property type="entry name" value="Tcp11"/>
    <property type="match status" value="1"/>
</dbReference>
<name>A0A2S2QGP0_9HEMI</name>
<feature type="compositionally biased region" description="Polar residues" evidence="2">
    <location>
        <begin position="1"/>
        <end position="20"/>
    </location>
</feature>
<proteinExistence type="inferred from homology"/>
<evidence type="ECO:0000313" key="4">
    <source>
        <dbReference type="Proteomes" id="UP000694846"/>
    </source>
</evidence>
<dbReference type="RefSeq" id="XP_025422146.1">
    <property type="nucleotide sequence ID" value="XM_025566361.1"/>
</dbReference>
<evidence type="ECO:0000256" key="1">
    <source>
        <dbReference type="ARBA" id="ARBA00010954"/>
    </source>
</evidence>
<feature type="region of interest" description="Disordered" evidence="2">
    <location>
        <begin position="1"/>
        <end position="25"/>
    </location>
</feature>
<reference evidence="3" key="1">
    <citation type="submission" date="2018-04" db="EMBL/GenBank/DDBJ databases">
        <title>Transcriptome assembly of Sipha flava.</title>
        <authorList>
            <person name="Scully E.D."/>
            <person name="Geib S.M."/>
            <person name="Palmer N.A."/>
            <person name="Koch K."/>
            <person name="Bradshaw J."/>
            <person name="Heng-Moss T."/>
            <person name="Sarath G."/>
        </authorList>
    </citation>
    <scope>NUCLEOTIDE SEQUENCE</scope>
</reference>
<comment type="similarity">
    <text evidence="1">Belongs to the TCP11 family.</text>
</comment>
<dbReference type="Proteomes" id="UP000694846">
    <property type="component" value="Unplaced"/>
</dbReference>
<sequence>MSSENVSNNDQDNNTLSNQPIPGVRQDTLNNINNIAASPPKFLSLPEIMGAAEKLENIALVHEIAVDENFKLEQQEPPNNSIMKQVKDTMHKVFWGILREQLNNDPPEYSQAMVLLTEIRNTLSSLLLDQHTKLKEEINQVLDLELIQKQIENNSLDFEYYTHFILNLMSKICAPVRDDSIKALTLLKDPVDIFKGIIETLSLMRLDMANFTITAQRRALNACSADYERDKFAEYLKIQPDALDLTVEWLKRHVDFEKTTEPYHDIIARAYLEIFDWDENFIFPETLSLDKKRYLETNKMLNVLILSASAFIVTISSISNTIPNDLEFKKVLKNHIILILKDNDSINSNLALLPNVVEQAVKDSNEYLTSKDRSPLSQDVVKQIETQILSIKEPNHKIRSLVDRRIKEFIAAVISSNNARPQQCPLGLSAFKDELAAVTGNFLRLITYNRKVFSTFYDDILKNIFNQCN</sequence>
<dbReference type="OrthoDB" id="276323at2759"/>
<organism evidence="3">
    <name type="scientific">Sipha flava</name>
    <name type="common">yellow sugarcane aphid</name>
    <dbReference type="NCBI Taxonomy" id="143950"/>
    <lineage>
        <taxon>Eukaryota</taxon>
        <taxon>Metazoa</taxon>
        <taxon>Ecdysozoa</taxon>
        <taxon>Arthropoda</taxon>
        <taxon>Hexapoda</taxon>
        <taxon>Insecta</taxon>
        <taxon>Pterygota</taxon>
        <taxon>Neoptera</taxon>
        <taxon>Paraneoptera</taxon>
        <taxon>Hemiptera</taxon>
        <taxon>Sternorrhyncha</taxon>
        <taxon>Aphidomorpha</taxon>
        <taxon>Aphidoidea</taxon>
        <taxon>Aphididae</taxon>
        <taxon>Sipha</taxon>
    </lineage>
</organism>
<dbReference type="RefSeq" id="XP_025422148.1">
    <property type="nucleotide sequence ID" value="XM_025566363.1"/>
</dbReference>
<evidence type="ECO:0000256" key="2">
    <source>
        <dbReference type="SAM" id="MobiDB-lite"/>
    </source>
</evidence>
<evidence type="ECO:0000313" key="7">
    <source>
        <dbReference type="RefSeq" id="XP_025422148.1"/>
    </source>
</evidence>
<keyword evidence="4" id="KW-1185">Reference proteome</keyword>
<evidence type="ECO:0000313" key="6">
    <source>
        <dbReference type="RefSeq" id="XP_025422147.1"/>
    </source>
</evidence>
<reference evidence="5 6" key="2">
    <citation type="submission" date="2025-04" db="UniProtKB">
        <authorList>
            <consortium name="RefSeq"/>
        </authorList>
    </citation>
    <scope>IDENTIFICATION</scope>
    <source>
        <tissue evidence="5 6">Whole body</tissue>
    </source>
</reference>
<accession>A0A2S2QGP0</accession>
<protein>
    <submittedName>
        <fullName evidence="3 5">T-complex protein 11-like protein 1</fullName>
    </submittedName>
</protein>
<evidence type="ECO:0000313" key="3">
    <source>
        <dbReference type="EMBL" id="MBY76929.1"/>
    </source>
</evidence>
<dbReference type="AlphaFoldDB" id="A0A2S2QGP0"/>
<dbReference type="EMBL" id="GGMS01007726">
    <property type="protein sequence ID" value="MBY76929.1"/>
    <property type="molecule type" value="Transcribed_RNA"/>
</dbReference>
<dbReference type="PANTHER" id="PTHR12832">
    <property type="entry name" value="TESTIS-SPECIFIC PROTEIN PBS13 T-COMPLEX 11"/>
    <property type="match status" value="1"/>
</dbReference>
<dbReference type="RefSeq" id="XP_025422147.1">
    <property type="nucleotide sequence ID" value="XM_025566362.1"/>
</dbReference>